<evidence type="ECO:0000256" key="6">
    <source>
        <dbReference type="SAM" id="Phobius"/>
    </source>
</evidence>
<proteinExistence type="predicted"/>
<accession>A0A0C3CQ66</accession>
<dbReference type="InterPro" id="IPR039751">
    <property type="entry name" value="HERPUD1/2"/>
</dbReference>
<keyword evidence="4 6" id="KW-0472">Membrane</keyword>
<keyword evidence="9" id="KW-1185">Reference proteome</keyword>
<feature type="compositionally biased region" description="Low complexity" evidence="5">
    <location>
        <begin position="102"/>
        <end position="112"/>
    </location>
</feature>
<dbReference type="OrthoDB" id="21589at2759"/>
<feature type="region of interest" description="Disordered" evidence="5">
    <location>
        <begin position="355"/>
        <end position="377"/>
    </location>
</feature>
<comment type="subcellular location">
    <subcellularLocation>
        <location evidence="1">Membrane</location>
    </subcellularLocation>
</comment>
<dbReference type="STRING" id="686832.A0A0C3CQ66"/>
<feature type="transmembrane region" description="Helical" evidence="6">
    <location>
        <begin position="287"/>
        <end position="305"/>
    </location>
</feature>
<dbReference type="GO" id="GO:0016020">
    <property type="term" value="C:membrane"/>
    <property type="evidence" value="ECO:0007669"/>
    <property type="project" value="UniProtKB-SubCell"/>
</dbReference>
<evidence type="ECO:0000256" key="4">
    <source>
        <dbReference type="ARBA" id="ARBA00023136"/>
    </source>
</evidence>
<dbReference type="GO" id="GO:0030968">
    <property type="term" value="P:endoplasmic reticulum unfolded protein response"/>
    <property type="evidence" value="ECO:0007669"/>
    <property type="project" value="TreeGrafter"/>
</dbReference>
<feature type="compositionally biased region" description="Pro residues" evidence="5">
    <location>
        <begin position="84"/>
        <end position="101"/>
    </location>
</feature>
<feature type="transmembrane region" description="Helical" evidence="6">
    <location>
        <begin position="312"/>
        <end position="329"/>
    </location>
</feature>
<feature type="region of interest" description="Disordered" evidence="5">
    <location>
        <begin position="455"/>
        <end position="479"/>
    </location>
</feature>
<dbReference type="Proteomes" id="UP000053424">
    <property type="component" value="Unassembled WGS sequence"/>
</dbReference>
<organism evidence="8 9">
    <name type="scientific">Hebeloma cylindrosporum</name>
    <dbReference type="NCBI Taxonomy" id="76867"/>
    <lineage>
        <taxon>Eukaryota</taxon>
        <taxon>Fungi</taxon>
        <taxon>Dikarya</taxon>
        <taxon>Basidiomycota</taxon>
        <taxon>Agaricomycotina</taxon>
        <taxon>Agaricomycetes</taxon>
        <taxon>Agaricomycetidae</taxon>
        <taxon>Agaricales</taxon>
        <taxon>Agaricineae</taxon>
        <taxon>Hymenogastraceae</taxon>
        <taxon>Hebeloma</taxon>
    </lineage>
</organism>
<keyword evidence="3 6" id="KW-1133">Transmembrane helix</keyword>
<feature type="domain" description="Ubiquitin-like" evidence="7">
    <location>
        <begin position="1"/>
        <end position="74"/>
    </location>
</feature>
<dbReference type="PANTHER" id="PTHR12943">
    <property type="entry name" value="HOMOCYSTEINE-RESPONSIVE ENDOPLASMIC RETICULUM-RESIDENT UNIQUITIN-LIKE DOMAIN HERPUD PROTEIN FAMILY MEMBER"/>
    <property type="match status" value="1"/>
</dbReference>
<dbReference type="InterPro" id="IPR029071">
    <property type="entry name" value="Ubiquitin-like_domsf"/>
</dbReference>
<reference evidence="8 9" key="1">
    <citation type="submission" date="2014-04" db="EMBL/GenBank/DDBJ databases">
        <authorList>
            <consortium name="DOE Joint Genome Institute"/>
            <person name="Kuo A."/>
            <person name="Gay G."/>
            <person name="Dore J."/>
            <person name="Kohler A."/>
            <person name="Nagy L.G."/>
            <person name="Floudas D."/>
            <person name="Copeland A."/>
            <person name="Barry K.W."/>
            <person name="Cichocki N."/>
            <person name="Veneault-Fourrey C."/>
            <person name="LaButti K."/>
            <person name="Lindquist E.A."/>
            <person name="Lipzen A."/>
            <person name="Lundell T."/>
            <person name="Morin E."/>
            <person name="Murat C."/>
            <person name="Sun H."/>
            <person name="Tunlid A."/>
            <person name="Henrissat B."/>
            <person name="Grigoriev I.V."/>
            <person name="Hibbett D.S."/>
            <person name="Martin F."/>
            <person name="Nordberg H.P."/>
            <person name="Cantor M.N."/>
            <person name="Hua S.X."/>
        </authorList>
    </citation>
    <scope>NUCLEOTIDE SEQUENCE [LARGE SCALE GENOMIC DNA]</scope>
    <source>
        <strain evidence="9">h7</strain>
    </source>
</reference>
<gene>
    <name evidence="8" type="ORF">M413DRAFT_441092</name>
</gene>
<evidence type="ECO:0000313" key="9">
    <source>
        <dbReference type="Proteomes" id="UP000053424"/>
    </source>
</evidence>
<dbReference type="Gene3D" id="3.10.20.90">
    <property type="entry name" value="Phosphatidylinositol 3-kinase Catalytic Subunit, Chain A, domain 1"/>
    <property type="match status" value="1"/>
</dbReference>
<evidence type="ECO:0000256" key="1">
    <source>
        <dbReference type="ARBA" id="ARBA00004370"/>
    </source>
</evidence>
<keyword evidence="2 6" id="KW-0812">Transmembrane</keyword>
<evidence type="ECO:0000259" key="7">
    <source>
        <dbReference type="PROSITE" id="PS50053"/>
    </source>
</evidence>
<reference evidence="9" key="2">
    <citation type="submission" date="2015-01" db="EMBL/GenBank/DDBJ databases">
        <title>Evolutionary Origins and Diversification of the Mycorrhizal Mutualists.</title>
        <authorList>
            <consortium name="DOE Joint Genome Institute"/>
            <consortium name="Mycorrhizal Genomics Consortium"/>
            <person name="Kohler A."/>
            <person name="Kuo A."/>
            <person name="Nagy L.G."/>
            <person name="Floudas D."/>
            <person name="Copeland A."/>
            <person name="Barry K.W."/>
            <person name="Cichocki N."/>
            <person name="Veneault-Fourrey C."/>
            <person name="LaButti K."/>
            <person name="Lindquist E.A."/>
            <person name="Lipzen A."/>
            <person name="Lundell T."/>
            <person name="Morin E."/>
            <person name="Murat C."/>
            <person name="Riley R."/>
            <person name="Ohm R."/>
            <person name="Sun H."/>
            <person name="Tunlid A."/>
            <person name="Henrissat B."/>
            <person name="Grigoriev I.V."/>
            <person name="Hibbett D.S."/>
            <person name="Martin F."/>
        </authorList>
    </citation>
    <scope>NUCLEOTIDE SEQUENCE [LARGE SCALE GENOMIC DNA]</scope>
    <source>
        <strain evidence="9">h7</strain>
    </source>
</reference>
<dbReference type="PROSITE" id="PS50053">
    <property type="entry name" value="UBIQUITIN_2"/>
    <property type="match status" value="1"/>
</dbReference>
<name>A0A0C3CQ66_HEBCY</name>
<dbReference type="SUPFAM" id="SSF54236">
    <property type="entry name" value="Ubiquitin-like"/>
    <property type="match status" value="1"/>
</dbReference>
<dbReference type="PANTHER" id="PTHR12943:SF27">
    <property type="entry name" value="HOMOCYSTEINE-INDUCED ENDOPLASMIC RETICULUM PROTEIN, ISOFORM A"/>
    <property type="match status" value="1"/>
</dbReference>
<evidence type="ECO:0000256" key="5">
    <source>
        <dbReference type="SAM" id="MobiDB-lite"/>
    </source>
</evidence>
<dbReference type="AlphaFoldDB" id="A0A0C3CQ66"/>
<dbReference type="CDD" id="cd17039">
    <property type="entry name" value="Ubl_ubiquitin_like"/>
    <property type="match status" value="1"/>
</dbReference>
<feature type="region of interest" description="Disordered" evidence="5">
    <location>
        <begin position="81"/>
        <end position="112"/>
    </location>
</feature>
<dbReference type="InterPro" id="IPR000626">
    <property type="entry name" value="Ubiquitin-like_dom"/>
</dbReference>
<dbReference type="HOGENOM" id="CLU_021702_0_0_1"/>
<evidence type="ECO:0000256" key="3">
    <source>
        <dbReference type="ARBA" id="ARBA00022989"/>
    </source>
</evidence>
<protein>
    <recommendedName>
        <fullName evidence="7">Ubiquitin-like domain-containing protein</fullName>
    </recommendedName>
</protein>
<evidence type="ECO:0000313" key="8">
    <source>
        <dbReference type="EMBL" id="KIM46026.1"/>
    </source>
</evidence>
<evidence type="ECO:0000256" key="2">
    <source>
        <dbReference type="ARBA" id="ARBA00022692"/>
    </source>
</evidence>
<dbReference type="EMBL" id="KN831771">
    <property type="protein sequence ID" value="KIM46026.1"/>
    <property type="molecule type" value="Genomic_DNA"/>
</dbReference>
<sequence>MDIRVDLPSYSRSFLVHVQPSSSIIDVKREIYRICPGQPRPDGQRLIWRGRVLGDDENIDNLWKAEPRIVHLAVHPSAWSSAPPAIPQPEPQSPILTPSPMPSRSSPYTFSTPPTPALRNPLAFVEYKHQAALSFLSPSISPPDELQFPQASRSAAISALGKMGWLWPDIFDEQFPTAAAGGAMYEVVVIDGQSYLQLSDSSKAVQPTAAQAHALKVLSYTFNILSMPLPPAPPVRAVPSHSMPIPPHVNQLLQQLGLLPLRVAGNNPNPVANPNIPEIREIAIRPLLAPIMMLVFRTLVLLYFVAPARKPIFGILILMWMLYEIWQPIRNGLRNRIPDNQQRPNNAADLRQANGQANAPHAPAARPAANMPVRPGPVGPATINLQAGAVFDALANMNIEEEERMLNQVPGTSTTEPSLAHKMGTFIGLLATTLHPAIWNRRRIALRRREGIVRTEASIRNAPPPPTEGDAEPTSGEIEAVRRREELRAHFNRRPRWIQRYMERVVAEDWVDDAE</sequence>
<feature type="compositionally biased region" description="Low complexity" evidence="5">
    <location>
        <begin position="355"/>
        <end position="370"/>
    </location>
</feature>